<feature type="region of interest" description="Disordered" evidence="1">
    <location>
        <begin position="1"/>
        <end position="25"/>
    </location>
</feature>
<reference evidence="2" key="1">
    <citation type="journal article" date="2020" name="Phytopathology">
        <title>Genome sequence of the chestnut blight fungus Cryphonectria parasitica EP155: A fundamental resource for an archetypical invasive plant pathogen.</title>
        <authorList>
            <person name="Crouch J.A."/>
            <person name="Dawe A."/>
            <person name="Aerts A."/>
            <person name="Barry K."/>
            <person name="Churchill A.C.L."/>
            <person name="Grimwood J."/>
            <person name="Hillman B."/>
            <person name="Milgroom M.G."/>
            <person name="Pangilinan J."/>
            <person name="Smith M."/>
            <person name="Salamov A."/>
            <person name="Schmutz J."/>
            <person name="Yadav J."/>
            <person name="Grigoriev I.V."/>
            <person name="Nuss D."/>
        </authorList>
    </citation>
    <scope>NUCLEOTIDE SEQUENCE</scope>
    <source>
        <strain evidence="2">EP155</strain>
    </source>
</reference>
<dbReference type="InterPro" id="IPR036412">
    <property type="entry name" value="HAD-like_sf"/>
</dbReference>
<dbReference type="Pfam" id="PF08645">
    <property type="entry name" value="PNK3P"/>
    <property type="match status" value="1"/>
</dbReference>
<protein>
    <submittedName>
        <fullName evidence="2">PNK3P-domain-containing protein</fullName>
    </submittedName>
</protein>
<name>A0A9P5CNN4_CRYP1</name>
<gene>
    <name evidence="2" type="ORF">M406DRAFT_338815</name>
</gene>
<dbReference type="InterPro" id="IPR013954">
    <property type="entry name" value="PNK3P"/>
</dbReference>
<dbReference type="GO" id="GO:0046404">
    <property type="term" value="F:ATP-dependent polydeoxyribonucleotide 5'-hydroxyl-kinase activity"/>
    <property type="evidence" value="ECO:0007669"/>
    <property type="project" value="TreeGrafter"/>
</dbReference>
<feature type="compositionally biased region" description="Basic residues" evidence="1">
    <location>
        <begin position="154"/>
        <end position="163"/>
    </location>
</feature>
<dbReference type="GO" id="GO:0046403">
    <property type="term" value="F:polynucleotide 3'-phosphatase activity"/>
    <property type="evidence" value="ECO:0007669"/>
    <property type="project" value="TreeGrafter"/>
</dbReference>
<dbReference type="Pfam" id="PF13671">
    <property type="entry name" value="AAA_33"/>
    <property type="match status" value="2"/>
</dbReference>
<dbReference type="OrthoDB" id="19045at2759"/>
<dbReference type="PANTHER" id="PTHR12083:SF9">
    <property type="entry name" value="BIFUNCTIONAL POLYNUCLEOTIDE PHOSPHATASE_KINASE"/>
    <property type="match status" value="1"/>
</dbReference>
<dbReference type="Gene3D" id="3.40.50.300">
    <property type="entry name" value="P-loop containing nucleotide triphosphate hydrolases"/>
    <property type="match status" value="1"/>
</dbReference>
<dbReference type="GO" id="GO:0006281">
    <property type="term" value="P:DNA repair"/>
    <property type="evidence" value="ECO:0007669"/>
    <property type="project" value="TreeGrafter"/>
</dbReference>
<dbReference type="CDD" id="cd01625">
    <property type="entry name" value="HAD_PNP"/>
    <property type="match status" value="1"/>
</dbReference>
<proteinExistence type="predicted"/>
<evidence type="ECO:0000256" key="1">
    <source>
        <dbReference type="SAM" id="MobiDB-lite"/>
    </source>
</evidence>
<dbReference type="FunFam" id="3.40.50.1000:FF:000078">
    <property type="entry name" value="Bifunctional polynucleotide phosphatase/kinase"/>
    <property type="match status" value="1"/>
</dbReference>
<dbReference type="GeneID" id="63838517"/>
<dbReference type="SUPFAM" id="SSF56784">
    <property type="entry name" value="HAD-like"/>
    <property type="match status" value="1"/>
</dbReference>
<accession>A0A9P5CNN4</accession>
<dbReference type="InterPro" id="IPR027417">
    <property type="entry name" value="P-loop_NTPase"/>
</dbReference>
<dbReference type="Proteomes" id="UP000803844">
    <property type="component" value="Unassembled WGS sequence"/>
</dbReference>
<dbReference type="RefSeq" id="XP_040776294.1">
    <property type="nucleotide sequence ID" value="XM_040921388.1"/>
</dbReference>
<dbReference type="InterPro" id="IPR023214">
    <property type="entry name" value="HAD_sf"/>
</dbReference>
<dbReference type="PANTHER" id="PTHR12083">
    <property type="entry name" value="BIFUNCTIONAL POLYNUCLEOTIDE PHOSPHATASE/KINASE"/>
    <property type="match status" value="1"/>
</dbReference>
<dbReference type="EMBL" id="MU032347">
    <property type="protein sequence ID" value="KAF3765333.1"/>
    <property type="molecule type" value="Genomic_DNA"/>
</dbReference>
<dbReference type="InterPro" id="IPR006551">
    <property type="entry name" value="Polynucleotide_phosphatase"/>
</dbReference>
<sequence>MPATKRRADDENDPTISPPLVKRKAQAQSNSAVANFFTPTSQKPNIEARVCWHELHTDGKPPSLLCGQYKTSNKYGAEDPSAKRRKIAAFDLDGTIITTASGKTFGDNAADWKWWDHSVPAKLRSLYEGGYRIVIFSNQGGITLGPPVRDPKAKGPKGPKNPKRLPVWKQKVTAVLTELDIPISIYAATMKDVYRKPGLGMWHTMCKDYNVAHDDIDKEASIFVGDAGGRTAKPASGGKKAIAKDFSCSDRNFAYNIGIQYATPEEFFLSEEPRDFRRDFEPLSYAFSETSDVIFEKKKDLEIIIFSGPPGAGKSTFYWTYLKSLGYQRVNQDILKSRDNCVKAAKEHLTRGESVVIDNTNPDPETRNIWVNLAETVQKLSKKRPSVRCIWFRTPLLVAEHNNVVRSMNEGLNPESRELVPKLAFNSFFSRFREPDADKEALDEVVPVEFKFRGTKDDYTRWSRYWV</sequence>
<dbReference type="SUPFAM" id="SSF52540">
    <property type="entry name" value="P-loop containing nucleoside triphosphate hydrolases"/>
    <property type="match status" value="1"/>
</dbReference>
<dbReference type="NCBIfam" id="TIGR01664">
    <property type="entry name" value="DNA-3'-Pase"/>
    <property type="match status" value="1"/>
</dbReference>
<keyword evidence="3" id="KW-1185">Reference proteome</keyword>
<evidence type="ECO:0000313" key="2">
    <source>
        <dbReference type="EMBL" id="KAF3765333.1"/>
    </source>
</evidence>
<dbReference type="InterPro" id="IPR006549">
    <property type="entry name" value="HAD-SF_hydro_IIIA"/>
</dbReference>
<organism evidence="2 3">
    <name type="scientific">Cryphonectria parasitica (strain ATCC 38755 / EP155)</name>
    <dbReference type="NCBI Taxonomy" id="660469"/>
    <lineage>
        <taxon>Eukaryota</taxon>
        <taxon>Fungi</taxon>
        <taxon>Dikarya</taxon>
        <taxon>Ascomycota</taxon>
        <taxon>Pezizomycotina</taxon>
        <taxon>Sordariomycetes</taxon>
        <taxon>Sordariomycetidae</taxon>
        <taxon>Diaporthales</taxon>
        <taxon>Cryphonectriaceae</taxon>
        <taxon>Cryphonectria-Endothia species complex</taxon>
        <taxon>Cryphonectria</taxon>
    </lineage>
</organism>
<dbReference type="AlphaFoldDB" id="A0A9P5CNN4"/>
<dbReference type="Gene3D" id="3.40.50.1000">
    <property type="entry name" value="HAD superfamily/HAD-like"/>
    <property type="match status" value="1"/>
</dbReference>
<evidence type="ECO:0000313" key="3">
    <source>
        <dbReference type="Proteomes" id="UP000803844"/>
    </source>
</evidence>
<dbReference type="NCBIfam" id="TIGR01662">
    <property type="entry name" value="HAD-SF-IIIA"/>
    <property type="match status" value="1"/>
</dbReference>
<feature type="region of interest" description="Disordered" evidence="1">
    <location>
        <begin position="145"/>
        <end position="164"/>
    </location>
</feature>
<comment type="caution">
    <text evidence="2">The sequence shown here is derived from an EMBL/GenBank/DDBJ whole genome shotgun (WGS) entry which is preliminary data.</text>
</comment>
<dbReference type="GO" id="GO:0003690">
    <property type="term" value="F:double-stranded DNA binding"/>
    <property type="evidence" value="ECO:0007669"/>
    <property type="project" value="TreeGrafter"/>
</dbReference>